<dbReference type="Pfam" id="PF00528">
    <property type="entry name" value="BPD_transp_1"/>
    <property type="match status" value="1"/>
</dbReference>
<sequence length="256" mass="27801">MPYARTILFLSLVFLIGPFAIIILAGFSAGETLAFPPQGLSLRWYIMVFTIKDFQDAFVLSILIGLVATVFALILGVPVAYALSRYDVPGGEVIKTLVTAPIIVPGIIVGLSLLRYFVFQFDVPITLTLFIAHTALLVPYCVRVVSASLENLRADIEEAAVLLGMSRLPVFFVIVLPNIRSALMVAAILSFITSFNQVPVSIFLSGPGVSMLPIQMLSYLEYNYDPSIAALSALLAGGSILLVFFAERVLGLSRYM</sequence>
<reference evidence="10" key="1">
    <citation type="submission" date="2018-06" db="EMBL/GenBank/DDBJ databases">
        <authorList>
            <person name="Zhirakovskaya E."/>
        </authorList>
    </citation>
    <scope>NUCLEOTIDE SEQUENCE</scope>
</reference>
<keyword evidence="4" id="KW-0997">Cell inner membrane</keyword>
<keyword evidence="5 8" id="KW-0812">Transmembrane</keyword>
<evidence type="ECO:0000256" key="7">
    <source>
        <dbReference type="ARBA" id="ARBA00023136"/>
    </source>
</evidence>
<dbReference type="PANTHER" id="PTHR43357:SF4">
    <property type="entry name" value="INNER MEMBRANE ABC TRANSPORTER PERMEASE PROTEIN YDCV"/>
    <property type="match status" value="1"/>
</dbReference>
<feature type="domain" description="ABC transmembrane type-1" evidence="9">
    <location>
        <begin position="58"/>
        <end position="246"/>
    </location>
</feature>
<feature type="transmembrane region" description="Helical" evidence="8">
    <location>
        <begin position="227"/>
        <end position="246"/>
    </location>
</feature>
<feature type="transmembrane region" description="Helical" evidence="8">
    <location>
        <begin position="58"/>
        <end position="84"/>
    </location>
</feature>
<dbReference type="SUPFAM" id="SSF161098">
    <property type="entry name" value="MetI-like"/>
    <property type="match status" value="1"/>
</dbReference>
<evidence type="ECO:0000256" key="3">
    <source>
        <dbReference type="ARBA" id="ARBA00022475"/>
    </source>
</evidence>
<feature type="transmembrane region" description="Helical" evidence="8">
    <location>
        <begin position="125"/>
        <end position="149"/>
    </location>
</feature>
<evidence type="ECO:0000259" key="9">
    <source>
        <dbReference type="PROSITE" id="PS50928"/>
    </source>
</evidence>
<dbReference type="PROSITE" id="PS50928">
    <property type="entry name" value="ABC_TM1"/>
    <property type="match status" value="1"/>
</dbReference>
<dbReference type="InterPro" id="IPR000515">
    <property type="entry name" value="MetI-like"/>
</dbReference>
<accession>A0A3B0TME3</accession>
<proteinExistence type="predicted"/>
<dbReference type="AlphaFoldDB" id="A0A3B0TME3"/>
<dbReference type="GO" id="GO:0005886">
    <property type="term" value="C:plasma membrane"/>
    <property type="evidence" value="ECO:0007669"/>
    <property type="project" value="UniProtKB-SubCell"/>
</dbReference>
<keyword evidence="3" id="KW-1003">Cell membrane</keyword>
<dbReference type="PANTHER" id="PTHR43357">
    <property type="entry name" value="INNER MEMBRANE ABC TRANSPORTER PERMEASE PROTEIN YDCV"/>
    <property type="match status" value="1"/>
</dbReference>
<dbReference type="GO" id="GO:0055085">
    <property type="term" value="P:transmembrane transport"/>
    <property type="evidence" value="ECO:0007669"/>
    <property type="project" value="InterPro"/>
</dbReference>
<dbReference type="CDD" id="cd06261">
    <property type="entry name" value="TM_PBP2"/>
    <property type="match status" value="1"/>
</dbReference>
<keyword evidence="6 8" id="KW-1133">Transmembrane helix</keyword>
<organism evidence="10">
    <name type="scientific">hydrothermal vent metagenome</name>
    <dbReference type="NCBI Taxonomy" id="652676"/>
    <lineage>
        <taxon>unclassified sequences</taxon>
        <taxon>metagenomes</taxon>
        <taxon>ecological metagenomes</taxon>
    </lineage>
</organism>
<comment type="subcellular location">
    <subcellularLocation>
        <location evidence="1">Cell inner membrane</location>
        <topology evidence="1">Multi-pass membrane protein</topology>
    </subcellularLocation>
</comment>
<evidence type="ECO:0000256" key="6">
    <source>
        <dbReference type="ARBA" id="ARBA00022989"/>
    </source>
</evidence>
<dbReference type="EMBL" id="UOEM01000061">
    <property type="protein sequence ID" value="VAW13379.1"/>
    <property type="molecule type" value="Genomic_DNA"/>
</dbReference>
<feature type="transmembrane region" description="Helical" evidence="8">
    <location>
        <begin position="170"/>
        <end position="192"/>
    </location>
</feature>
<feature type="transmembrane region" description="Helical" evidence="8">
    <location>
        <begin position="96"/>
        <end position="119"/>
    </location>
</feature>
<protein>
    <submittedName>
        <fullName evidence="10">Spermidine/putrescine import ABC transporter permease protein PotC (TC 3.A.1.11.1)</fullName>
    </submittedName>
</protein>
<dbReference type="Gene3D" id="1.10.3720.10">
    <property type="entry name" value="MetI-like"/>
    <property type="match status" value="1"/>
</dbReference>
<evidence type="ECO:0000313" key="10">
    <source>
        <dbReference type="EMBL" id="VAW13379.1"/>
    </source>
</evidence>
<keyword evidence="7 8" id="KW-0472">Membrane</keyword>
<evidence type="ECO:0000256" key="4">
    <source>
        <dbReference type="ARBA" id="ARBA00022519"/>
    </source>
</evidence>
<gene>
    <name evidence="10" type="ORF">MNBD_ALPHA09-2106</name>
</gene>
<evidence type="ECO:0000256" key="2">
    <source>
        <dbReference type="ARBA" id="ARBA00022448"/>
    </source>
</evidence>
<keyword evidence="2" id="KW-0813">Transport</keyword>
<evidence type="ECO:0000256" key="1">
    <source>
        <dbReference type="ARBA" id="ARBA00004429"/>
    </source>
</evidence>
<evidence type="ECO:0000256" key="5">
    <source>
        <dbReference type="ARBA" id="ARBA00022692"/>
    </source>
</evidence>
<evidence type="ECO:0000256" key="8">
    <source>
        <dbReference type="SAM" id="Phobius"/>
    </source>
</evidence>
<dbReference type="InterPro" id="IPR035906">
    <property type="entry name" value="MetI-like_sf"/>
</dbReference>
<name>A0A3B0TME3_9ZZZZ</name>